<keyword evidence="2" id="KW-1185">Reference proteome</keyword>
<dbReference type="Proteomes" id="UP000738325">
    <property type="component" value="Unassembled WGS sequence"/>
</dbReference>
<proteinExistence type="predicted"/>
<name>A0A9P6RSI0_9FUNG</name>
<evidence type="ECO:0000313" key="1">
    <source>
        <dbReference type="EMBL" id="KAG0325748.1"/>
    </source>
</evidence>
<dbReference type="OrthoDB" id="2254641at2759"/>
<sequence length="261" mass="29361">MEMTQAMSGMMDMLLVTSSIEHDDDTGKPILTIQTQNNSPFPLPNVAGTLRIESNKGEPTGGEVNGASATGEFELKEMQSSIYTQLNDRQRIEEQRSNAIDVLLPGMRCMDIFELSLKQFDSWIIHVEFSLKSPGTGKRLFKRHELGVYLLDQCTIRWSSDDGTKGPDLSYTASMMMAPLRHVLKVPVTEGVSVGMRFSMTPLQEEFNVKGYVSSISDDKRVAELRFWSEELSLPRIQDILQLIQRELEILGEAIPENTII</sequence>
<evidence type="ECO:0000313" key="2">
    <source>
        <dbReference type="Proteomes" id="UP000738325"/>
    </source>
</evidence>
<dbReference type="EMBL" id="JAAAIP010000102">
    <property type="protein sequence ID" value="KAG0325748.1"/>
    <property type="molecule type" value="Genomic_DNA"/>
</dbReference>
<dbReference type="AlphaFoldDB" id="A0A9P6RSI0"/>
<protein>
    <submittedName>
        <fullName evidence="1">Uncharacterized protein</fullName>
    </submittedName>
</protein>
<reference evidence="1" key="1">
    <citation type="journal article" date="2020" name="Fungal Divers.">
        <title>Resolving the Mortierellaceae phylogeny through synthesis of multi-gene phylogenetics and phylogenomics.</title>
        <authorList>
            <person name="Vandepol N."/>
            <person name="Liber J."/>
            <person name="Desiro A."/>
            <person name="Na H."/>
            <person name="Kennedy M."/>
            <person name="Barry K."/>
            <person name="Grigoriev I.V."/>
            <person name="Miller A.N."/>
            <person name="O'Donnell K."/>
            <person name="Stajich J.E."/>
            <person name="Bonito G."/>
        </authorList>
    </citation>
    <scope>NUCLEOTIDE SEQUENCE</scope>
    <source>
        <strain evidence="1">REB-010B</strain>
    </source>
</reference>
<organism evidence="1 2">
    <name type="scientific">Dissophora globulifera</name>
    <dbReference type="NCBI Taxonomy" id="979702"/>
    <lineage>
        <taxon>Eukaryota</taxon>
        <taxon>Fungi</taxon>
        <taxon>Fungi incertae sedis</taxon>
        <taxon>Mucoromycota</taxon>
        <taxon>Mortierellomycotina</taxon>
        <taxon>Mortierellomycetes</taxon>
        <taxon>Mortierellales</taxon>
        <taxon>Mortierellaceae</taxon>
        <taxon>Dissophora</taxon>
    </lineage>
</organism>
<comment type="caution">
    <text evidence="1">The sequence shown here is derived from an EMBL/GenBank/DDBJ whole genome shotgun (WGS) entry which is preliminary data.</text>
</comment>
<gene>
    <name evidence="1" type="ORF">BGZ99_000193</name>
</gene>
<accession>A0A9P6RSI0</accession>